<accession>A0AAD8YHR6</accession>
<protein>
    <submittedName>
        <fullName evidence="2">Uncharacterized protein</fullName>
    </submittedName>
</protein>
<dbReference type="AlphaFoldDB" id="A0AAD8YHR6"/>
<keyword evidence="1" id="KW-1133">Transmembrane helix</keyword>
<proteinExistence type="predicted"/>
<feature type="transmembrane region" description="Helical" evidence="1">
    <location>
        <begin position="298"/>
        <end position="323"/>
    </location>
</feature>
<keyword evidence="1" id="KW-0472">Membrane</keyword>
<sequence>MSDEDFDLPTDFPTNIDINNSKPKSPAMPFLKKVMNALNLISYIVVLSTYLIATYSNIGINNLSDEELLNKHPTLLTPNYKSTKFIWGVIFFSQGVFAVAQLWVIRCRDHILLVEGIGPMYILASFAQLIWYVSFAYGMLITSFVFLFGVFVCAVGLLARQYQTFRKAEMKIESKNAADMVVPGTLAQKKEEFVDDGYWLLRFPFGIYAGWISCMIPLMLSIVLSTLEVDVVVLVWVAVMSVALLTGLSMGLLLRKENGLPSYSMPSAIAYFFCGVRVELEAPNDIILAMYDEAYLNLLKNVSAIAAVMLLVTAVSRFGAVYLRDRCMKKEEQDDEYDATAGLDEVDYIQA</sequence>
<dbReference type="PANTHER" id="PTHR33802">
    <property type="entry name" value="SI:CH211-161H7.5-RELATED"/>
    <property type="match status" value="1"/>
</dbReference>
<feature type="transmembrane region" description="Helical" evidence="1">
    <location>
        <begin position="34"/>
        <end position="53"/>
    </location>
</feature>
<feature type="transmembrane region" description="Helical" evidence="1">
    <location>
        <begin position="205"/>
        <end position="227"/>
    </location>
</feature>
<reference evidence="2" key="1">
    <citation type="submission" date="2023-06" db="EMBL/GenBank/DDBJ databases">
        <title>Survivors Of The Sea: Transcriptome response of Skeletonema marinoi to long-term dormancy.</title>
        <authorList>
            <person name="Pinder M.I.M."/>
            <person name="Kourtchenko O."/>
            <person name="Robertson E.K."/>
            <person name="Larsson T."/>
            <person name="Maumus F."/>
            <person name="Osuna-Cruz C.M."/>
            <person name="Vancaester E."/>
            <person name="Stenow R."/>
            <person name="Vandepoele K."/>
            <person name="Ploug H."/>
            <person name="Bruchert V."/>
            <person name="Godhe A."/>
            <person name="Topel M."/>
        </authorList>
    </citation>
    <scope>NUCLEOTIDE SEQUENCE</scope>
    <source>
        <strain evidence="2">R05AC</strain>
    </source>
</reference>
<evidence type="ECO:0000256" key="1">
    <source>
        <dbReference type="SAM" id="Phobius"/>
    </source>
</evidence>
<name>A0AAD8YHR6_9STRA</name>
<keyword evidence="3" id="KW-1185">Reference proteome</keyword>
<feature type="transmembrane region" description="Helical" evidence="1">
    <location>
        <begin position="85"/>
        <end position="105"/>
    </location>
</feature>
<feature type="transmembrane region" description="Helical" evidence="1">
    <location>
        <begin position="260"/>
        <end position="278"/>
    </location>
</feature>
<dbReference type="PANTHER" id="PTHR33802:SF2">
    <property type="entry name" value="EF-HAND DOMAIN-CONTAINING PROTEIN"/>
    <property type="match status" value="1"/>
</dbReference>
<comment type="caution">
    <text evidence="2">The sequence shown here is derived from an EMBL/GenBank/DDBJ whole genome shotgun (WGS) entry which is preliminary data.</text>
</comment>
<organism evidence="2 3">
    <name type="scientific">Skeletonema marinoi</name>
    <dbReference type="NCBI Taxonomy" id="267567"/>
    <lineage>
        <taxon>Eukaryota</taxon>
        <taxon>Sar</taxon>
        <taxon>Stramenopiles</taxon>
        <taxon>Ochrophyta</taxon>
        <taxon>Bacillariophyta</taxon>
        <taxon>Coscinodiscophyceae</taxon>
        <taxon>Thalassiosirophycidae</taxon>
        <taxon>Thalassiosirales</taxon>
        <taxon>Skeletonemataceae</taxon>
        <taxon>Skeletonema</taxon>
        <taxon>Skeletonema marinoi-dohrnii complex</taxon>
    </lineage>
</organism>
<dbReference type="EMBL" id="JATAAI010000005">
    <property type="protein sequence ID" value="KAK1745507.1"/>
    <property type="molecule type" value="Genomic_DNA"/>
</dbReference>
<evidence type="ECO:0000313" key="3">
    <source>
        <dbReference type="Proteomes" id="UP001224775"/>
    </source>
</evidence>
<keyword evidence="1" id="KW-0812">Transmembrane</keyword>
<dbReference type="Proteomes" id="UP001224775">
    <property type="component" value="Unassembled WGS sequence"/>
</dbReference>
<feature type="transmembrane region" description="Helical" evidence="1">
    <location>
        <begin position="112"/>
        <end position="131"/>
    </location>
</feature>
<evidence type="ECO:0000313" key="2">
    <source>
        <dbReference type="EMBL" id="KAK1745507.1"/>
    </source>
</evidence>
<gene>
    <name evidence="2" type="ORF">QTG54_003431</name>
</gene>
<feature type="transmembrane region" description="Helical" evidence="1">
    <location>
        <begin position="137"/>
        <end position="159"/>
    </location>
</feature>
<feature type="transmembrane region" description="Helical" evidence="1">
    <location>
        <begin position="233"/>
        <end position="253"/>
    </location>
</feature>